<dbReference type="EMBL" id="LFYR01001390">
    <property type="protein sequence ID" value="KMZ62267.1"/>
    <property type="molecule type" value="Genomic_DNA"/>
</dbReference>
<protein>
    <recommendedName>
        <fullName evidence="9">TF-B3 domain-containing protein</fullName>
    </recommendedName>
</protein>
<reference evidence="8" key="1">
    <citation type="journal article" date="2016" name="Nature">
        <title>The genome of the seagrass Zostera marina reveals angiosperm adaptation to the sea.</title>
        <authorList>
            <person name="Olsen J.L."/>
            <person name="Rouze P."/>
            <person name="Verhelst B."/>
            <person name="Lin Y.-C."/>
            <person name="Bayer T."/>
            <person name="Collen J."/>
            <person name="Dattolo E."/>
            <person name="De Paoli E."/>
            <person name="Dittami S."/>
            <person name="Maumus F."/>
            <person name="Michel G."/>
            <person name="Kersting A."/>
            <person name="Lauritano C."/>
            <person name="Lohaus R."/>
            <person name="Toepel M."/>
            <person name="Tonon T."/>
            <person name="Vanneste K."/>
            <person name="Amirebrahimi M."/>
            <person name="Brakel J."/>
            <person name="Bostroem C."/>
            <person name="Chovatia M."/>
            <person name="Grimwood J."/>
            <person name="Jenkins J.W."/>
            <person name="Jueterbock A."/>
            <person name="Mraz A."/>
            <person name="Stam W.T."/>
            <person name="Tice H."/>
            <person name="Bornberg-Bauer E."/>
            <person name="Green P.J."/>
            <person name="Pearson G.A."/>
            <person name="Procaccini G."/>
            <person name="Duarte C.M."/>
            <person name="Schmutz J."/>
            <person name="Reusch T.B.H."/>
            <person name="Van de Peer Y."/>
        </authorList>
    </citation>
    <scope>NUCLEOTIDE SEQUENCE [LARGE SCALE GENOMIC DNA]</scope>
    <source>
        <strain evidence="8">cv. Finnish</strain>
    </source>
</reference>
<dbReference type="AlphaFoldDB" id="A0A0K9P209"/>
<dbReference type="OrthoDB" id="1688597at2759"/>
<proteinExistence type="predicted"/>
<evidence type="ECO:0008006" key="9">
    <source>
        <dbReference type="Google" id="ProtNLM"/>
    </source>
</evidence>
<keyword evidence="3" id="KW-0238">DNA-binding</keyword>
<organism evidence="7 8">
    <name type="scientific">Zostera marina</name>
    <name type="common">Eelgrass</name>
    <dbReference type="NCBI Taxonomy" id="29655"/>
    <lineage>
        <taxon>Eukaryota</taxon>
        <taxon>Viridiplantae</taxon>
        <taxon>Streptophyta</taxon>
        <taxon>Embryophyta</taxon>
        <taxon>Tracheophyta</taxon>
        <taxon>Spermatophyta</taxon>
        <taxon>Magnoliopsida</taxon>
        <taxon>Liliopsida</taxon>
        <taxon>Zosteraceae</taxon>
        <taxon>Zostera</taxon>
    </lineage>
</organism>
<gene>
    <name evidence="7" type="ORF">ZOSMA_47G00600</name>
</gene>
<dbReference type="GO" id="GO:0005634">
    <property type="term" value="C:nucleus"/>
    <property type="evidence" value="ECO:0007669"/>
    <property type="project" value="UniProtKB-SubCell"/>
</dbReference>
<evidence type="ECO:0000256" key="6">
    <source>
        <dbReference type="SAM" id="MobiDB-lite"/>
    </source>
</evidence>
<name>A0A0K9P209_ZOSMR</name>
<dbReference type="Gene3D" id="2.40.330.10">
    <property type="entry name" value="DNA-binding pseudobarrel domain"/>
    <property type="match status" value="1"/>
</dbReference>
<dbReference type="SUPFAM" id="SSF101936">
    <property type="entry name" value="DNA-binding pseudobarrel domain"/>
    <property type="match status" value="2"/>
</dbReference>
<evidence type="ECO:0000256" key="1">
    <source>
        <dbReference type="ARBA" id="ARBA00004123"/>
    </source>
</evidence>
<dbReference type="Proteomes" id="UP000036987">
    <property type="component" value="Unassembled WGS sequence"/>
</dbReference>
<evidence type="ECO:0000313" key="7">
    <source>
        <dbReference type="EMBL" id="KMZ62267.1"/>
    </source>
</evidence>
<keyword evidence="5" id="KW-0539">Nucleus</keyword>
<dbReference type="InterPro" id="IPR015300">
    <property type="entry name" value="DNA-bd_pseudobarrel_sf"/>
</dbReference>
<accession>A0A0K9P209</accession>
<evidence type="ECO:0000256" key="5">
    <source>
        <dbReference type="ARBA" id="ARBA00023242"/>
    </source>
</evidence>
<evidence type="ECO:0000256" key="4">
    <source>
        <dbReference type="ARBA" id="ARBA00023163"/>
    </source>
</evidence>
<evidence type="ECO:0000256" key="3">
    <source>
        <dbReference type="ARBA" id="ARBA00023125"/>
    </source>
</evidence>
<keyword evidence="2" id="KW-0805">Transcription regulation</keyword>
<evidence type="ECO:0000256" key="2">
    <source>
        <dbReference type="ARBA" id="ARBA00023015"/>
    </source>
</evidence>
<sequence length="319" mass="37027">MAGLPKQGESSSSAAGQTNQEFVRIFNNHQWTMPIPTWFLRATRLTGWRDIELYEDSLKLTYIVKIYTEGRRNVMYGKGWCLFVEKNCLMKDMVLEFLYYPSIRRSLIVQITRFFVPASFIEGTVRKPIKVPAFFSRPRPTTIKEKTEFKVESVNEESSDNGPDNENTGEEDVDVSDQQGEHAAEDEFHQDMEWTARLSKSHELGGNPYLILPKKLSPEKLFKIGDPIYLTADPEKIFVSKISTFNSYCHTWYRVQTGWRHFVKELEFEVGDVCVFKILFKFVPDNIPVITILTMKMIINKTCHSFAITILKSIDYKLD</sequence>
<dbReference type="GO" id="GO:0003677">
    <property type="term" value="F:DNA binding"/>
    <property type="evidence" value="ECO:0007669"/>
    <property type="project" value="UniProtKB-KW"/>
</dbReference>
<evidence type="ECO:0000313" key="8">
    <source>
        <dbReference type="Proteomes" id="UP000036987"/>
    </source>
</evidence>
<comment type="caution">
    <text evidence="7">The sequence shown here is derived from an EMBL/GenBank/DDBJ whole genome shotgun (WGS) entry which is preliminary data.</text>
</comment>
<keyword evidence="4" id="KW-0804">Transcription</keyword>
<feature type="region of interest" description="Disordered" evidence="6">
    <location>
        <begin position="149"/>
        <end position="184"/>
    </location>
</feature>
<keyword evidence="8" id="KW-1185">Reference proteome</keyword>
<comment type="subcellular location">
    <subcellularLocation>
        <location evidence="1">Nucleus</location>
    </subcellularLocation>
</comment>